<protein>
    <recommendedName>
        <fullName evidence="4">Mediator complex subunit 15 KIX domain-containing protein</fullName>
    </recommendedName>
</protein>
<feature type="compositionally biased region" description="Low complexity" evidence="3">
    <location>
        <begin position="568"/>
        <end position="588"/>
    </location>
</feature>
<feature type="region of interest" description="Disordered" evidence="3">
    <location>
        <begin position="948"/>
        <end position="969"/>
    </location>
</feature>
<dbReference type="GeneID" id="96001744"/>
<dbReference type="EMBL" id="JAAQHG020000001">
    <property type="protein sequence ID" value="KAL1591127.1"/>
    <property type="molecule type" value="Genomic_DNA"/>
</dbReference>
<feature type="compositionally biased region" description="Polar residues" evidence="3">
    <location>
        <begin position="871"/>
        <end position="889"/>
    </location>
</feature>
<feature type="compositionally biased region" description="Polar residues" evidence="3">
    <location>
        <begin position="437"/>
        <end position="467"/>
    </location>
</feature>
<feature type="region of interest" description="Disordered" evidence="3">
    <location>
        <begin position="545"/>
        <end position="639"/>
    </location>
</feature>
<feature type="region of interest" description="Disordered" evidence="3">
    <location>
        <begin position="718"/>
        <end position="793"/>
    </location>
</feature>
<accession>A0AB34L5E1</accession>
<feature type="region of interest" description="Disordered" evidence="3">
    <location>
        <begin position="838"/>
        <end position="904"/>
    </location>
</feature>
<feature type="compositionally biased region" description="Basic and acidic residues" evidence="3">
    <location>
        <begin position="1365"/>
        <end position="1379"/>
    </location>
</feature>
<keyword evidence="2" id="KW-0539">Nucleus</keyword>
<feature type="region of interest" description="Disordered" evidence="3">
    <location>
        <begin position="150"/>
        <end position="206"/>
    </location>
</feature>
<feature type="region of interest" description="Disordered" evidence="3">
    <location>
        <begin position="1438"/>
        <end position="1466"/>
    </location>
</feature>
<feature type="compositionally biased region" description="Low complexity" evidence="3">
    <location>
        <begin position="718"/>
        <end position="747"/>
    </location>
</feature>
<reference evidence="5 6" key="1">
    <citation type="journal article" date="2020" name="Microbiol. Resour. Announc.">
        <title>Draft Genome Sequence of a Cladosporium Species Isolated from the Mesophotic Ascidian Didemnum maculosum.</title>
        <authorList>
            <person name="Gioti A."/>
            <person name="Siaperas R."/>
            <person name="Nikolaivits E."/>
            <person name="Le Goff G."/>
            <person name="Ouazzani J."/>
            <person name="Kotoulas G."/>
            <person name="Topakas E."/>
        </authorList>
    </citation>
    <scope>NUCLEOTIDE SEQUENCE [LARGE SCALE GENOMIC DNA]</scope>
    <source>
        <strain evidence="5 6">TM138-S3</strain>
    </source>
</reference>
<evidence type="ECO:0000256" key="2">
    <source>
        <dbReference type="ARBA" id="ARBA00023242"/>
    </source>
</evidence>
<feature type="region of interest" description="Disordered" evidence="3">
    <location>
        <begin position="1499"/>
        <end position="1528"/>
    </location>
</feature>
<feature type="compositionally biased region" description="Polar residues" evidence="3">
    <location>
        <begin position="760"/>
        <end position="769"/>
    </location>
</feature>
<dbReference type="Proteomes" id="UP000803884">
    <property type="component" value="Unassembled WGS sequence"/>
</dbReference>
<feature type="compositionally biased region" description="Polar residues" evidence="3">
    <location>
        <begin position="1192"/>
        <end position="1201"/>
    </location>
</feature>
<feature type="compositionally biased region" description="Gly residues" evidence="3">
    <location>
        <begin position="558"/>
        <end position="567"/>
    </location>
</feature>
<evidence type="ECO:0000313" key="6">
    <source>
        <dbReference type="Proteomes" id="UP000803884"/>
    </source>
</evidence>
<keyword evidence="6" id="KW-1185">Reference proteome</keyword>
<feature type="compositionally biased region" description="Low complexity" evidence="3">
    <location>
        <begin position="160"/>
        <end position="172"/>
    </location>
</feature>
<feature type="compositionally biased region" description="Polar residues" evidence="3">
    <location>
        <begin position="1328"/>
        <end position="1344"/>
    </location>
</feature>
<feature type="compositionally biased region" description="Basic and acidic residues" evidence="3">
    <location>
        <begin position="1224"/>
        <end position="1235"/>
    </location>
</feature>
<dbReference type="InterPro" id="IPR036546">
    <property type="entry name" value="MED15_KIX"/>
</dbReference>
<evidence type="ECO:0000256" key="1">
    <source>
        <dbReference type="ARBA" id="ARBA00004123"/>
    </source>
</evidence>
<feature type="region of interest" description="Disordered" evidence="3">
    <location>
        <begin position="387"/>
        <end position="467"/>
    </location>
</feature>
<comment type="subcellular location">
    <subcellularLocation>
        <location evidence="1">Nucleus</location>
    </subcellularLocation>
</comment>
<feature type="compositionally biased region" description="Polar residues" evidence="3">
    <location>
        <begin position="960"/>
        <end position="969"/>
    </location>
</feature>
<organism evidence="5 6">
    <name type="scientific">Cladosporium halotolerans</name>
    <dbReference type="NCBI Taxonomy" id="1052096"/>
    <lineage>
        <taxon>Eukaryota</taxon>
        <taxon>Fungi</taxon>
        <taxon>Dikarya</taxon>
        <taxon>Ascomycota</taxon>
        <taxon>Pezizomycotina</taxon>
        <taxon>Dothideomycetes</taxon>
        <taxon>Dothideomycetidae</taxon>
        <taxon>Cladosporiales</taxon>
        <taxon>Cladosporiaceae</taxon>
        <taxon>Cladosporium</taxon>
    </lineage>
</organism>
<feature type="compositionally biased region" description="Low complexity" evidence="3">
    <location>
        <begin position="1103"/>
        <end position="1126"/>
    </location>
</feature>
<evidence type="ECO:0000313" key="5">
    <source>
        <dbReference type="EMBL" id="KAL1591127.1"/>
    </source>
</evidence>
<dbReference type="RefSeq" id="XP_069234232.1">
    <property type="nucleotide sequence ID" value="XM_069368906.1"/>
</dbReference>
<feature type="compositionally biased region" description="Polar residues" evidence="3">
    <location>
        <begin position="180"/>
        <end position="197"/>
    </location>
</feature>
<feature type="compositionally biased region" description="Low complexity" evidence="3">
    <location>
        <begin position="838"/>
        <end position="857"/>
    </location>
</feature>
<sequence>MAQMNMMPNGMPAQNQMNGMQRPQQGNMNQQPHPQILQNLQAELPKFAGQWQATFNLGVRASRIMQLFTQLRFLEADLSKCLRTAIQFENETISRAHNAETYSQNMMRKLAEISSKRNQNMGGMMNGNGPQMTPGQMPGDITMNPNAMAARGQQPPNLGMQQPQMPNNSMNQLGAPVMQPNMSQNSHQQQHMNTTPNPQQQAQAQQPTQAELQETAARMMASLSEDKKANIRNGMMRTMNEQQRQQAAAQKKDPLITFVFQRARQEIMARKAAQAGGGQQQQNMQMGNAGGVNMAQAGSQQGNGFDFTAIMGQQANALKLQESGEQVVPASNNPNAAFQATMNAQNAQTNGINPAMLGNGNGQGGPQMPNNLNQQQMQMLAIQREKQRQEQMRTNARNQAMQQAQLQNQGIGPQNALNGAAGGSPAMTMLNRPMQPPGSQTPNTPQQPNRAPNMQQPNQQHGQTPANGANALLQHHQSMVNRSNTGVNMQGPLAGLPHHPIFDNPQALNIVRTMPPTVIERLRSTATTAPNELPNLIRQWAMAQQRRSQTQNMQMGGPQAGNQGGMNGMNNGMPDMNMQQSIMPQGQPQLPPGMDPSQLQARMQQQQQQQLQQQQHQQQQQQQGQMQQGQQIPPDVVRSFPPQLRSQAMLSRPFPQSAPTQLGFAVPPQVRLWGQLKQHIEQHQNSLQPGTIQRFMGLISKWFIDHPEELEAGVKTIMMQRQQQQQQQQGQQPQGQMGNAMGQPNNNTMAMPNGGAPTAQMMQPNSQMPQGPGNPMLGQGQFRMPPQNPVGPQDIAMFRQKVPQAPQMTDDQIRNIIEQSRRRSMANQNNALKQAQMQNQLAQNAPGAQGNQQQRPPSQAPGHSVNEHMQPGSQQQAGQKRAQPASSNDDVMEIPNPNAQQNKARAAPFAGMKLPNLTPDQIAKLGPQEREQLKRRYESLRQANAGARAVQGGMPPAIQSGATPQQTEPKNAAAVETELELRRTVQRLLEEVNRQQVKGPPVQQDAAASEKTTNILRRIYMAYTQVDKTFTAALRLPEFSEERIKQIMRAKIQVYHNWDASTNGVKGYLSLSLQEVQNMQQLVQNYLQGMAQARARGQLNQQAAQQAQNQAQQQSAAAKQAGQASAMEKTGSKHGRKASSSKPPPAPTDNKSFDWATGVASPHGVPKYEPGATQLTPDKLKFPPNKKRRTGQADSAGSTPAGQGVTPAGASPSIGGPKAASPEQTRKAQLKIEAEERDKKRWKCNKDLACEASIEGFETEDELKAHFDSAHKEIENPLQFLLENAAESLGVDLEGKPLPGKASDKSKSGAGILPPKTAAATKRDPSVNVRTPSGQTITPSTPATGSKGAAAPNNNKQGAAASDASKPKTLKDAMAEKMGFEPTANTENEPATSALTEEEKLWAEISSTVASGLSSFEPFEFGASDAAQIDDWGLRPEVTAVAGVHSSPETTPETDSQSSRSSDVSANDRLRINMEWDAFGNGDVAVPEMLNAAVGDLGLDNATGKKQEESAQQPAAEDSKADEKKTGADVDVKMADLDWSSDAALTWDSLFAGQTADEMQFDFTGDAPGVEMDFVF</sequence>
<dbReference type="GO" id="GO:0005634">
    <property type="term" value="C:nucleus"/>
    <property type="evidence" value="ECO:0007669"/>
    <property type="project" value="UniProtKB-SubCell"/>
</dbReference>
<feature type="compositionally biased region" description="Basic and acidic residues" evidence="3">
    <location>
        <begin position="1517"/>
        <end position="1528"/>
    </location>
</feature>
<evidence type="ECO:0000259" key="4">
    <source>
        <dbReference type="Pfam" id="PF16987"/>
    </source>
</evidence>
<feature type="compositionally biased region" description="Low complexity" evidence="3">
    <location>
        <begin position="395"/>
        <end position="409"/>
    </location>
</feature>
<feature type="region of interest" description="Disordered" evidence="3">
    <location>
        <begin position="1103"/>
        <end position="1235"/>
    </location>
</feature>
<feature type="compositionally biased region" description="Low complexity" evidence="3">
    <location>
        <begin position="1456"/>
        <end position="1465"/>
    </location>
</feature>
<name>A0AB34L5E1_9PEZI</name>
<evidence type="ECO:0000256" key="3">
    <source>
        <dbReference type="SAM" id="MobiDB-lite"/>
    </source>
</evidence>
<proteinExistence type="predicted"/>
<feature type="compositionally biased region" description="Polar residues" evidence="3">
    <location>
        <begin position="1383"/>
        <end position="1395"/>
    </location>
</feature>
<feature type="compositionally biased region" description="Low complexity" evidence="3">
    <location>
        <begin position="595"/>
        <end position="631"/>
    </location>
</feature>
<dbReference type="Pfam" id="PF16987">
    <property type="entry name" value="KIX_2"/>
    <property type="match status" value="1"/>
</dbReference>
<comment type="caution">
    <text evidence="5">The sequence shown here is derived from an EMBL/GenBank/DDBJ whole genome shotgun (WGS) entry which is preliminary data.</text>
</comment>
<feature type="domain" description="Mediator complex subunit 15 KIX" evidence="4">
    <location>
        <begin position="49"/>
        <end position="122"/>
    </location>
</feature>
<gene>
    <name evidence="5" type="ORF">WHR41_00300</name>
</gene>
<feature type="region of interest" description="Disordered" evidence="3">
    <location>
        <begin position="1292"/>
        <end position="1396"/>
    </location>
</feature>